<keyword evidence="1" id="KW-0285">Flavoprotein</keyword>
<evidence type="ECO:0000313" key="4">
    <source>
        <dbReference type="EMBL" id="PPV18002.1"/>
    </source>
</evidence>
<dbReference type="InterPro" id="IPR051312">
    <property type="entry name" value="Diverse_Substr_Oxidored"/>
</dbReference>
<gene>
    <name evidence="4" type="ORF">AWN73_00935</name>
</gene>
<dbReference type="PROSITE" id="PS51387">
    <property type="entry name" value="FAD_PCMH"/>
    <property type="match status" value="1"/>
</dbReference>
<dbReference type="Gene3D" id="3.30.390.50">
    <property type="entry name" value="CO dehydrogenase flavoprotein, C-terminal domain"/>
    <property type="match status" value="1"/>
</dbReference>
<evidence type="ECO:0000256" key="1">
    <source>
        <dbReference type="ARBA" id="ARBA00022630"/>
    </source>
</evidence>
<comment type="caution">
    <text evidence="4">The sequence shown here is derived from an EMBL/GenBank/DDBJ whole genome shotgun (WGS) entry which is preliminary data.</text>
</comment>
<dbReference type="AlphaFoldDB" id="A0A2S7FG42"/>
<dbReference type="Proteomes" id="UP000238081">
    <property type="component" value="Unassembled WGS sequence"/>
</dbReference>
<feature type="domain" description="FAD-binding PCMH-type" evidence="3">
    <location>
        <begin position="1"/>
        <end position="162"/>
    </location>
</feature>
<keyword evidence="2" id="KW-0560">Oxidoreductase</keyword>
<organism evidence="4 5">
    <name type="scientific">Clostridium butyricum</name>
    <dbReference type="NCBI Taxonomy" id="1492"/>
    <lineage>
        <taxon>Bacteria</taxon>
        <taxon>Bacillati</taxon>
        <taxon>Bacillota</taxon>
        <taxon>Clostridia</taxon>
        <taxon>Eubacteriales</taxon>
        <taxon>Clostridiaceae</taxon>
        <taxon>Clostridium</taxon>
    </lineage>
</organism>
<sequence>MFTIKNYVVAESLEQAYELNQKKNNVILGGTAWLKMGNRNIQTAIDLSNLGLDTIEEDDESFKIGCMCTLRQLEVDKNLNSYFNGAIEKSLIHIVGVQFRNCATIGGSVYSRFGFSDVLTCLLALDTYVELYKGGIIPLEVYKDMDYDTDVLVRIIIKKDKRRVSYLTMRNSATDIPTLAIAVSKKNLTWNVVIGARPQRAILIDGTEFLSDIPTEEEKNNLISHIVNNVKFQSNMRASMEYRVLLAKTLVLRAINETLS</sequence>
<protein>
    <submittedName>
        <fullName evidence="4">Molybdopterin dehydrogenase</fullName>
    </submittedName>
</protein>
<dbReference type="PANTHER" id="PTHR42659:SF9">
    <property type="entry name" value="XANTHINE DEHYDROGENASE FAD-BINDING SUBUNIT XDHB-RELATED"/>
    <property type="match status" value="1"/>
</dbReference>
<dbReference type="InterPro" id="IPR036318">
    <property type="entry name" value="FAD-bd_PCMH-like_sf"/>
</dbReference>
<dbReference type="InterPro" id="IPR016169">
    <property type="entry name" value="FAD-bd_PCMH_sub2"/>
</dbReference>
<dbReference type="InterPro" id="IPR002346">
    <property type="entry name" value="Mopterin_DH_FAD-bd"/>
</dbReference>
<accession>A0A2S7FG42</accession>
<dbReference type="RefSeq" id="WP_003427012.1">
    <property type="nucleotide sequence ID" value="NZ_JBBNPO010000011.1"/>
</dbReference>
<proteinExistence type="predicted"/>
<dbReference type="InterPro" id="IPR016166">
    <property type="entry name" value="FAD-bd_PCMH"/>
</dbReference>
<dbReference type="InterPro" id="IPR036683">
    <property type="entry name" value="CO_DH_flav_C_dom_sf"/>
</dbReference>
<dbReference type="EMBL" id="LRDH01000001">
    <property type="protein sequence ID" value="PPV18002.1"/>
    <property type="molecule type" value="Genomic_DNA"/>
</dbReference>
<dbReference type="GO" id="GO:0071949">
    <property type="term" value="F:FAD binding"/>
    <property type="evidence" value="ECO:0007669"/>
    <property type="project" value="InterPro"/>
</dbReference>
<evidence type="ECO:0000256" key="2">
    <source>
        <dbReference type="ARBA" id="ARBA00023002"/>
    </source>
</evidence>
<evidence type="ECO:0000313" key="5">
    <source>
        <dbReference type="Proteomes" id="UP000238081"/>
    </source>
</evidence>
<dbReference type="Pfam" id="PF00941">
    <property type="entry name" value="FAD_binding_5"/>
    <property type="match status" value="1"/>
</dbReference>
<dbReference type="Gene3D" id="3.30.465.10">
    <property type="match status" value="1"/>
</dbReference>
<dbReference type="GO" id="GO:0016491">
    <property type="term" value="F:oxidoreductase activity"/>
    <property type="evidence" value="ECO:0007669"/>
    <property type="project" value="UniProtKB-KW"/>
</dbReference>
<dbReference type="SUPFAM" id="SSF55447">
    <property type="entry name" value="CO dehydrogenase flavoprotein C-terminal domain-like"/>
    <property type="match status" value="1"/>
</dbReference>
<evidence type="ECO:0000259" key="3">
    <source>
        <dbReference type="PROSITE" id="PS51387"/>
    </source>
</evidence>
<name>A0A2S7FG42_CLOBU</name>
<reference evidence="4 5" key="1">
    <citation type="submission" date="2016-01" db="EMBL/GenBank/DDBJ databases">
        <title>Characterization of the Clostridium difficile lineages that are prevalent in Hong Kong and China.</title>
        <authorList>
            <person name="Kwok J.S.-L."/>
            <person name="Lam W.-Y."/>
            <person name="Ip M."/>
            <person name="Chan T.-F."/>
            <person name="Hawkey P.M."/>
            <person name="Tsui S.K.-W."/>
        </authorList>
    </citation>
    <scope>NUCLEOTIDE SEQUENCE [LARGE SCALE GENOMIC DNA]</scope>
    <source>
        <strain evidence="4 5">300064</strain>
    </source>
</reference>
<dbReference type="SUPFAM" id="SSF56176">
    <property type="entry name" value="FAD-binding/transporter-associated domain-like"/>
    <property type="match status" value="1"/>
</dbReference>
<dbReference type="PANTHER" id="PTHR42659">
    <property type="entry name" value="XANTHINE DEHYDROGENASE SUBUNIT C-RELATED"/>
    <property type="match status" value="1"/>
</dbReference>